<comment type="similarity">
    <text evidence="1">Belongs to the IMPACT family.</text>
</comment>
<evidence type="ECO:0000256" key="1">
    <source>
        <dbReference type="ARBA" id="ARBA00007665"/>
    </source>
</evidence>
<dbReference type="InterPro" id="IPR023582">
    <property type="entry name" value="Impact"/>
</dbReference>
<dbReference type="InterPro" id="IPR020569">
    <property type="entry name" value="UPF0029_Impact_CS"/>
</dbReference>
<evidence type="ECO:0000313" key="5">
    <source>
        <dbReference type="Proteomes" id="UP000315343"/>
    </source>
</evidence>
<dbReference type="GO" id="GO:0005737">
    <property type="term" value="C:cytoplasm"/>
    <property type="evidence" value="ECO:0007669"/>
    <property type="project" value="TreeGrafter"/>
</dbReference>
<proteinExistence type="inferred from homology"/>
<dbReference type="InterPro" id="IPR020568">
    <property type="entry name" value="Ribosomal_Su5_D2-typ_SF"/>
</dbReference>
<sequence>MSDYKSIHKAGRDEIIINKSKFIGSASPIENEQEAIEFIEKIRKEFKDATHNVYAYVIGENSNIQRYSDDKEPSGTAGMPVLNVIMQENLRNVVVVVTRYFGGVLLGAGGLVRAYTKGAKIGLEKGIIVEKNLYYQVSFSIEYPLLGKMDNELMKNEFIVKDKIYLDQVEFHLVVKEGETEKIKAVVKEITSGQAEITVGQADYYSVRDGKIVE</sequence>
<keyword evidence="5" id="KW-1185">Reference proteome</keyword>
<dbReference type="PROSITE" id="PS00910">
    <property type="entry name" value="UPF0029"/>
    <property type="match status" value="1"/>
</dbReference>
<dbReference type="PANTHER" id="PTHR16301">
    <property type="entry name" value="IMPACT-RELATED"/>
    <property type="match status" value="1"/>
</dbReference>
<dbReference type="Gene3D" id="3.30.230.30">
    <property type="entry name" value="Impact, N-terminal domain"/>
    <property type="match status" value="1"/>
</dbReference>
<gene>
    <name evidence="4" type="ORF">LY60_01049</name>
</gene>
<dbReference type="GO" id="GO:0006446">
    <property type="term" value="P:regulation of translational initiation"/>
    <property type="evidence" value="ECO:0007669"/>
    <property type="project" value="TreeGrafter"/>
</dbReference>
<name>A0A562JI59_9FIRM</name>
<dbReference type="AlphaFoldDB" id="A0A562JI59"/>
<dbReference type="InterPro" id="IPR035647">
    <property type="entry name" value="EFG_III/V"/>
</dbReference>
<dbReference type="SUPFAM" id="SSF54980">
    <property type="entry name" value="EF-G C-terminal domain-like"/>
    <property type="match status" value="1"/>
</dbReference>
<evidence type="ECO:0000259" key="3">
    <source>
        <dbReference type="Pfam" id="PF09186"/>
    </source>
</evidence>
<evidence type="ECO:0000259" key="2">
    <source>
        <dbReference type="Pfam" id="PF01205"/>
    </source>
</evidence>
<dbReference type="InterPro" id="IPR015796">
    <property type="entry name" value="Impact_YigZ-like"/>
</dbReference>
<dbReference type="SUPFAM" id="SSF54211">
    <property type="entry name" value="Ribosomal protein S5 domain 2-like"/>
    <property type="match status" value="1"/>
</dbReference>
<accession>A0A562JI59</accession>
<feature type="domain" description="Impact N-terminal" evidence="2">
    <location>
        <begin position="19"/>
        <end position="120"/>
    </location>
</feature>
<dbReference type="Pfam" id="PF09186">
    <property type="entry name" value="DUF1949"/>
    <property type="match status" value="1"/>
</dbReference>
<reference evidence="4 5" key="1">
    <citation type="submission" date="2019-07" db="EMBL/GenBank/DDBJ databases">
        <title>Genomic Encyclopedia of Type Strains, Phase I: the one thousand microbial genomes (KMG-I) project.</title>
        <authorList>
            <person name="Kyrpides N."/>
        </authorList>
    </citation>
    <scope>NUCLEOTIDE SEQUENCE [LARGE SCALE GENOMIC DNA]</scope>
    <source>
        <strain evidence="4 5">DSM 13558</strain>
    </source>
</reference>
<comment type="caution">
    <text evidence="4">The sequence shown here is derived from an EMBL/GenBank/DDBJ whole genome shotgun (WGS) entry which is preliminary data.</text>
</comment>
<feature type="domain" description="UPF0029" evidence="3">
    <location>
        <begin position="140"/>
        <end position="194"/>
    </location>
</feature>
<dbReference type="InterPro" id="IPR001498">
    <property type="entry name" value="Impact_N"/>
</dbReference>
<dbReference type="InterPro" id="IPR036956">
    <property type="entry name" value="Impact_N_sf"/>
</dbReference>
<dbReference type="OrthoDB" id="9813771at2"/>
<evidence type="ECO:0000313" key="4">
    <source>
        <dbReference type="EMBL" id="TWH82743.1"/>
    </source>
</evidence>
<protein>
    <submittedName>
        <fullName evidence="4">Putative YigZ family protein</fullName>
    </submittedName>
</protein>
<dbReference type="EMBL" id="VLKH01000002">
    <property type="protein sequence ID" value="TWH82743.1"/>
    <property type="molecule type" value="Genomic_DNA"/>
</dbReference>
<dbReference type="Pfam" id="PF01205">
    <property type="entry name" value="Impact_N"/>
    <property type="match status" value="1"/>
</dbReference>
<dbReference type="InterPro" id="IPR015269">
    <property type="entry name" value="UPF0029_Impact_C"/>
</dbReference>
<dbReference type="RefSeq" id="WP_145080860.1">
    <property type="nucleotide sequence ID" value="NZ_VLKH01000002.1"/>
</dbReference>
<dbReference type="NCBIfam" id="TIGR00257">
    <property type="entry name" value="IMPACT_YIGZ"/>
    <property type="match status" value="1"/>
</dbReference>
<dbReference type="PANTHER" id="PTHR16301:SF20">
    <property type="entry name" value="IMPACT FAMILY MEMBER YIGZ"/>
    <property type="match status" value="1"/>
</dbReference>
<organism evidence="4 5">
    <name type="scientific">Sedimentibacter saalensis</name>
    <dbReference type="NCBI Taxonomy" id="130788"/>
    <lineage>
        <taxon>Bacteria</taxon>
        <taxon>Bacillati</taxon>
        <taxon>Bacillota</taxon>
        <taxon>Tissierellia</taxon>
        <taxon>Sedimentibacter</taxon>
    </lineage>
</organism>
<dbReference type="Proteomes" id="UP000315343">
    <property type="component" value="Unassembled WGS sequence"/>
</dbReference>